<gene>
    <name evidence="3" type="ORF">DVZ84_18960</name>
    <name evidence="1" type="ORF">Spa2297_26665</name>
    <name evidence="2" type="ORF">VSS30_09545</name>
</gene>
<evidence type="ECO:0000313" key="4">
    <source>
        <dbReference type="Proteomes" id="UP000078468"/>
    </source>
</evidence>
<dbReference type="STRING" id="146923.Spa2297_26665"/>
<evidence type="ECO:0000313" key="6">
    <source>
        <dbReference type="Proteomes" id="UP001585018"/>
    </source>
</evidence>
<dbReference type="KEGG" id="spav:Spa2297_26665"/>
<dbReference type="Proteomes" id="UP000253742">
    <property type="component" value="Unassembled WGS sequence"/>
</dbReference>
<dbReference type="EMBL" id="JAYMRR010000004">
    <property type="protein sequence ID" value="MFB8749052.1"/>
    <property type="molecule type" value="Genomic_DNA"/>
</dbReference>
<evidence type="ECO:0000313" key="5">
    <source>
        <dbReference type="Proteomes" id="UP000253742"/>
    </source>
</evidence>
<proteinExistence type="predicted"/>
<keyword evidence="6" id="KW-1185">Reference proteome</keyword>
<evidence type="ECO:0000313" key="1">
    <source>
        <dbReference type="EMBL" id="ANJ10239.1"/>
    </source>
</evidence>
<dbReference type="GeneID" id="91308485"/>
<dbReference type="OrthoDB" id="4320029at2"/>
<protein>
    <recommendedName>
        <fullName evidence="7">Carrier domain-containing protein</fullName>
    </recommendedName>
</protein>
<dbReference type="EMBL" id="QQBH01000011">
    <property type="protein sequence ID" value="RDD87698.1"/>
    <property type="molecule type" value="Genomic_DNA"/>
</dbReference>
<reference evidence="1 4" key="1">
    <citation type="submission" date="2016-05" db="EMBL/GenBank/DDBJ databases">
        <title>Non-Contiguous Finished Genome Sequence of Streptomyces parvulus 2297 Integrated Site-Specifically with Actinophage R4.</title>
        <authorList>
            <person name="Nishizawa T."/>
            <person name="Miura T."/>
            <person name="Harada C."/>
            <person name="Guo Y."/>
            <person name="Narisawa K."/>
            <person name="Ohta H."/>
            <person name="Takahashi H."/>
            <person name="Shirai M."/>
        </authorList>
    </citation>
    <scope>NUCLEOTIDE SEQUENCE [LARGE SCALE GENOMIC DNA]</scope>
    <source>
        <strain evidence="1 4">2297</strain>
    </source>
</reference>
<dbReference type="AlphaFoldDB" id="A0A191V5F2"/>
<reference evidence="2 6" key="3">
    <citation type="submission" date="2024-01" db="EMBL/GenBank/DDBJ databases">
        <title>Genome mining of biosynthetic gene clusters to explore secondary metabolites of Streptomyces sp.</title>
        <authorList>
            <person name="Baig A."/>
            <person name="Ajitkumar Shintre N."/>
            <person name="Kumar H."/>
            <person name="Anbarasu A."/>
            <person name="Ramaiah S."/>
        </authorList>
    </citation>
    <scope>NUCLEOTIDE SEQUENCE [LARGE SCALE GENOMIC DNA]</scope>
    <source>
        <strain evidence="2 6">A03</strain>
    </source>
</reference>
<dbReference type="Proteomes" id="UP000078468">
    <property type="component" value="Chromosome"/>
</dbReference>
<sequence>MLTELKQHVARRLGLTPEEVFDGRPLSAVLVASPTAINSIDLLDAFAGALADTGFDDDVELPTMTLDHTAEDVVQALGRQLAPTAS</sequence>
<accession>A0A191V5F2</accession>
<evidence type="ECO:0008006" key="7">
    <source>
        <dbReference type="Google" id="ProtNLM"/>
    </source>
</evidence>
<reference evidence="3 5" key="2">
    <citation type="submission" date="2018-07" db="EMBL/GenBank/DDBJ databases">
        <title>Genome guided investigation of antibiotics producing actinomycetales strain isolated from a Macau mangrove ecosystem.</title>
        <authorList>
            <person name="Hu D."/>
        </authorList>
    </citation>
    <scope>NUCLEOTIDE SEQUENCE [LARGE SCALE GENOMIC DNA]</scope>
    <source>
        <strain evidence="3 5">2297</strain>
    </source>
</reference>
<dbReference type="RefSeq" id="WP_064730559.1">
    <property type="nucleotide sequence ID" value="NZ_BMRX01000007.1"/>
</dbReference>
<organism evidence="1 4">
    <name type="scientific">Streptomyces parvulus</name>
    <dbReference type="NCBI Taxonomy" id="146923"/>
    <lineage>
        <taxon>Bacteria</taxon>
        <taxon>Bacillati</taxon>
        <taxon>Actinomycetota</taxon>
        <taxon>Actinomycetes</taxon>
        <taxon>Kitasatosporales</taxon>
        <taxon>Streptomycetaceae</taxon>
        <taxon>Streptomyces</taxon>
    </lineage>
</organism>
<dbReference type="Proteomes" id="UP001585018">
    <property type="component" value="Unassembled WGS sequence"/>
</dbReference>
<evidence type="ECO:0000313" key="3">
    <source>
        <dbReference type="EMBL" id="RDD87698.1"/>
    </source>
</evidence>
<evidence type="ECO:0000313" key="2">
    <source>
        <dbReference type="EMBL" id="MFB8749052.1"/>
    </source>
</evidence>
<dbReference type="EMBL" id="CP015866">
    <property type="protein sequence ID" value="ANJ10239.1"/>
    <property type="molecule type" value="Genomic_DNA"/>
</dbReference>
<name>A0A191V5F2_9ACTN</name>